<sequence length="69" mass="7585">MLFSSNDLSFSANEAFTNRQAQWQAVTASLLGCTLHLADQPEQPDALGGAAFVLGFPHEERSEKEYPDE</sequence>
<reference evidence="1 2" key="1">
    <citation type="submission" date="2023-03" db="EMBL/GenBank/DDBJ databases">
        <title>Isolation and description of six Streptomyces strains from soil environments, able to metabolize different microbial glucans.</title>
        <authorList>
            <person name="Widen T."/>
            <person name="Larsbrink J."/>
        </authorList>
    </citation>
    <scope>NUCLEOTIDE SEQUENCE [LARGE SCALE GENOMIC DNA]</scope>
    <source>
        <strain evidence="1 2">Alt3</strain>
    </source>
</reference>
<evidence type="ECO:0000313" key="1">
    <source>
        <dbReference type="EMBL" id="WLQ67632.1"/>
    </source>
</evidence>
<proteinExistence type="predicted"/>
<dbReference type="EMBL" id="CP120983">
    <property type="protein sequence ID" value="WLQ67632.1"/>
    <property type="molecule type" value="Genomic_DNA"/>
</dbReference>
<gene>
    <name evidence="1" type="ORF">P8A20_30490</name>
</gene>
<organism evidence="1 2">
    <name type="scientific">Streptomyces glycanivorans</name>
    <dbReference type="NCBI Taxonomy" id="3033808"/>
    <lineage>
        <taxon>Bacteria</taxon>
        <taxon>Bacillati</taxon>
        <taxon>Actinomycetota</taxon>
        <taxon>Actinomycetes</taxon>
        <taxon>Kitasatosporales</taxon>
        <taxon>Streptomycetaceae</taxon>
        <taxon>Streptomyces</taxon>
    </lineage>
</organism>
<evidence type="ECO:0000313" key="2">
    <source>
        <dbReference type="Proteomes" id="UP001224433"/>
    </source>
</evidence>
<dbReference type="RefSeq" id="WP_306104632.1">
    <property type="nucleotide sequence ID" value="NZ_CP120983.1"/>
</dbReference>
<accession>A0ABY9JNP4</accession>
<keyword evidence="2" id="KW-1185">Reference proteome</keyword>
<name>A0ABY9JNP4_9ACTN</name>
<protein>
    <submittedName>
        <fullName evidence="1">Uncharacterized protein</fullName>
    </submittedName>
</protein>
<dbReference type="Proteomes" id="UP001224433">
    <property type="component" value="Chromosome"/>
</dbReference>